<comment type="caution">
    <text evidence="2">The sequence shown here is derived from an EMBL/GenBank/DDBJ whole genome shotgun (WGS) entry which is preliminary data.</text>
</comment>
<dbReference type="Proteomes" id="UP001316087">
    <property type="component" value="Unassembled WGS sequence"/>
</dbReference>
<dbReference type="InterPro" id="IPR038461">
    <property type="entry name" value="Schlafen_AlbA_2_dom_sf"/>
</dbReference>
<dbReference type="Gene3D" id="1.10.10.10">
    <property type="entry name" value="Winged helix-like DNA-binding domain superfamily/Winged helix DNA-binding domain"/>
    <property type="match status" value="1"/>
</dbReference>
<dbReference type="PANTHER" id="PTHR30595">
    <property type="entry name" value="GLPR-RELATED TRANSCRIPTIONAL REPRESSOR"/>
    <property type="match status" value="1"/>
</dbReference>
<dbReference type="EMBL" id="JAKZFC010000007">
    <property type="protein sequence ID" value="MCH7323313.1"/>
    <property type="molecule type" value="Genomic_DNA"/>
</dbReference>
<dbReference type="Pfam" id="PF13749">
    <property type="entry name" value="HATPase_c_4"/>
    <property type="match status" value="1"/>
</dbReference>
<dbReference type="Pfam" id="PF04326">
    <property type="entry name" value="SLFN_AlbA_2"/>
    <property type="match status" value="1"/>
</dbReference>
<dbReference type="Gene3D" id="3.30.565.60">
    <property type="match status" value="1"/>
</dbReference>
<name>A0ABS9UG33_9BACL</name>
<dbReference type="InterPro" id="IPR036390">
    <property type="entry name" value="WH_DNA-bd_sf"/>
</dbReference>
<organism evidence="2 3">
    <name type="scientific">Solibacillus palustris</name>
    <dbReference type="NCBI Taxonomy" id="2908203"/>
    <lineage>
        <taxon>Bacteria</taxon>
        <taxon>Bacillati</taxon>
        <taxon>Bacillota</taxon>
        <taxon>Bacilli</taxon>
        <taxon>Bacillales</taxon>
        <taxon>Caryophanaceae</taxon>
        <taxon>Solibacillus</taxon>
    </lineage>
</organism>
<sequence length="425" mass="48104">MDKQESPTVEFKRKLTKDVKREVIAFANTLGGELYIGIDNDGSVLGLKNAKKVSKSVSNMLRDSVQPDISVHTFIELETIDEKEIIKISVSRGTGRPYYLKNKGMNPSGVFVREGTSVIKASEENIRQMILETDSTNFETMPSIQQDLTFHDALEVFEKQGIKFGAKQQRKLGLLTEDGYFTNLALLISDQCEHTIKCARFLDNDKLEVQNRKEFSGSILTQVDQALKYLNFDNEKSAHLEGLQSEEHESFPSYALREALVNAVTHRDYSYSGSILVHLFQNEIEIISVGGLVNGLTVEDIELGISQSRNAKLANVFYRLKWIERYGTGLQCMVESYKDSTVSPAWRIGPNAFVVTLPKKPLTAPMEDEHLTTWLTHHPEFSAKELETFLNISKTTVRKIIEKLILANQIERIGYGPKTKYQIIE</sequence>
<dbReference type="Gene3D" id="3.30.950.30">
    <property type="entry name" value="Schlafen, AAA domain"/>
    <property type="match status" value="1"/>
</dbReference>
<dbReference type="RefSeq" id="WP_241370485.1">
    <property type="nucleotide sequence ID" value="NZ_JAKZFC010000007.1"/>
</dbReference>
<feature type="domain" description="Schlafen AlbA-2" evidence="1">
    <location>
        <begin position="5"/>
        <end position="121"/>
    </location>
</feature>
<evidence type="ECO:0000313" key="3">
    <source>
        <dbReference type="Proteomes" id="UP001316087"/>
    </source>
</evidence>
<protein>
    <submittedName>
        <fullName evidence="2">DNA binding domain-containing protein</fullName>
    </submittedName>
</protein>
<dbReference type="InterPro" id="IPR036388">
    <property type="entry name" value="WH-like_DNA-bd_sf"/>
</dbReference>
<dbReference type="InterPro" id="IPR038475">
    <property type="entry name" value="RecG_C_sf"/>
</dbReference>
<accession>A0ABS9UG33</accession>
<evidence type="ECO:0000313" key="2">
    <source>
        <dbReference type="EMBL" id="MCH7323313.1"/>
    </source>
</evidence>
<dbReference type="InterPro" id="IPR007421">
    <property type="entry name" value="Schlafen_AlbA_2_dom"/>
</dbReference>
<gene>
    <name evidence="2" type="ORF">LZ480_15665</name>
</gene>
<evidence type="ECO:0000259" key="1">
    <source>
        <dbReference type="Pfam" id="PF04326"/>
    </source>
</evidence>
<dbReference type="PANTHER" id="PTHR30595:SF6">
    <property type="entry name" value="SCHLAFEN ALBA-2 DOMAIN-CONTAINING PROTEIN"/>
    <property type="match status" value="1"/>
</dbReference>
<proteinExistence type="predicted"/>
<keyword evidence="3" id="KW-1185">Reference proteome</keyword>
<reference evidence="2 3" key="1">
    <citation type="submission" date="2022-03" db="EMBL/GenBank/DDBJ databases">
        <authorList>
            <person name="Jo J.-H."/>
            <person name="Im W.-T."/>
        </authorList>
    </citation>
    <scope>NUCLEOTIDE SEQUENCE [LARGE SCALE GENOMIC DNA]</scope>
    <source>
        <strain evidence="2 3">MA9</strain>
    </source>
</reference>
<dbReference type="SUPFAM" id="SSF46785">
    <property type="entry name" value="Winged helix' DNA-binding domain"/>
    <property type="match status" value="1"/>
</dbReference>